<feature type="domain" description="MATH" evidence="1">
    <location>
        <begin position="35"/>
        <end position="136"/>
    </location>
</feature>
<evidence type="ECO:0000259" key="1">
    <source>
        <dbReference type="PROSITE" id="PS50144"/>
    </source>
</evidence>
<dbReference type="Pfam" id="PF22486">
    <property type="entry name" value="MATH_2"/>
    <property type="match status" value="1"/>
</dbReference>
<keyword evidence="3" id="KW-1185">Reference proteome</keyword>
<name>A0A835AJX7_9POAL</name>
<organism evidence="2 3">
    <name type="scientific">Digitaria exilis</name>
    <dbReference type="NCBI Taxonomy" id="1010633"/>
    <lineage>
        <taxon>Eukaryota</taxon>
        <taxon>Viridiplantae</taxon>
        <taxon>Streptophyta</taxon>
        <taxon>Embryophyta</taxon>
        <taxon>Tracheophyta</taxon>
        <taxon>Spermatophyta</taxon>
        <taxon>Magnoliopsida</taxon>
        <taxon>Liliopsida</taxon>
        <taxon>Poales</taxon>
        <taxon>Poaceae</taxon>
        <taxon>PACMAD clade</taxon>
        <taxon>Panicoideae</taxon>
        <taxon>Panicodae</taxon>
        <taxon>Paniceae</taxon>
        <taxon>Anthephorinae</taxon>
        <taxon>Digitaria</taxon>
    </lineage>
</organism>
<dbReference type="AlphaFoldDB" id="A0A835AJX7"/>
<dbReference type="PANTHER" id="PTHR26379:SF187">
    <property type="entry name" value="OS07G0655300 PROTEIN"/>
    <property type="match status" value="1"/>
</dbReference>
<dbReference type="EMBL" id="JACEFO010002380">
    <property type="protein sequence ID" value="KAF8662677.1"/>
    <property type="molecule type" value="Genomic_DNA"/>
</dbReference>
<dbReference type="InterPro" id="IPR008974">
    <property type="entry name" value="TRAF-like"/>
</dbReference>
<dbReference type="CDD" id="cd00121">
    <property type="entry name" value="MATH"/>
    <property type="match status" value="1"/>
</dbReference>
<dbReference type="GO" id="GO:0016567">
    <property type="term" value="P:protein ubiquitination"/>
    <property type="evidence" value="ECO:0007669"/>
    <property type="project" value="InterPro"/>
</dbReference>
<sequence>MPSCLGFLLPRSRSRQPAVTELETTTSTCTTEAVRRKHIFEIHGYSSLLGRIGAGEFVHSAAFKAGGYDWAVRYYPRGCSLASPEDYASIFVILTAPAMAEAPVLCEATLLSATSRHALPVVYTTGPPTGSARASC</sequence>
<dbReference type="InterPro" id="IPR045005">
    <property type="entry name" value="BPM1-6"/>
</dbReference>
<evidence type="ECO:0000313" key="2">
    <source>
        <dbReference type="EMBL" id="KAF8662677.1"/>
    </source>
</evidence>
<evidence type="ECO:0000313" key="3">
    <source>
        <dbReference type="Proteomes" id="UP000636709"/>
    </source>
</evidence>
<reference evidence="2" key="1">
    <citation type="submission" date="2020-07" db="EMBL/GenBank/DDBJ databases">
        <title>Genome sequence and genetic diversity analysis of an under-domesticated orphan crop, white fonio (Digitaria exilis).</title>
        <authorList>
            <person name="Bennetzen J.L."/>
            <person name="Chen S."/>
            <person name="Ma X."/>
            <person name="Wang X."/>
            <person name="Yssel A.E.J."/>
            <person name="Chaluvadi S.R."/>
            <person name="Johnson M."/>
            <person name="Gangashetty P."/>
            <person name="Hamidou F."/>
            <person name="Sanogo M.D."/>
            <person name="Zwaenepoel A."/>
            <person name="Wallace J."/>
            <person name="Van De Peer Y."/>
            <person name="Van Deynze A."/>
        </authorList>
    </citation>
    <scope>NUCLEOTIDE SEQUENCE</scope>
    <source>
        <tissue evidence="2">Leaves</tissue>
    </source>
</reference>
<gene>
    <name evidence="2" type="ORF">HU200_056280</name>
</gene>
<dbReference type="SUPFAM" id="SSF49599">
    <property type="entry name" value="TRAF domain-like"/>
    <property type="match status" value="1"/>
</dbReference>
<dbReference type="InterPro" id="IPR002083">
    <property type="entry name" value="MATH/TRAF_dom"/>
</dbReference>
<dbReference type="PANTHER" id="PTHR26379">
    <property type="entry name" value="BTB/POZ AND MATH DOMAIN-CONTAINING PROTEIN 1"/>
    <property type="match status" value="1"/>
</dbReference>
<dbReference type="Proteomes" id="UP000636709">
    <property type="component" value="Unassembled WGS sequence"/>
</dbReference>
<proteinExistence type="predicted"/>
<dbReference type="Gene3D" id="2.60.210.10">
    <property type="entry name" value="Apoptosis, Tumor Necrosis Factor Receptor Associated Protein 2, Chain A"/>
    <property type="match status" value="1"/>
</dbReference>
<dbReference type="PROSITE" id="PS50144">
    <property type="entry name" value="MATH"/>
    <property type="match status" value="1"/>
</dbReference>
<dbReference type="OrthoDB" id="688873at2759"/>
<protein>
    <recommendedName>
        <fullName evidence="1">MATH domain-containing protein</fullName>
    </recommendedName>
</protein>
<accession>A0A835AJX7</accession>
<comment type="caution">
    <text evidence="2">The sequence shown here is derived from an EMBL/GenBank/DDBJ whole genome shotgun (WGS) entry which is preliminary data.</text>
</comment>